<dbReference type="RefSeq" id="WP_344915373.1">
    <property type="nucleotide sequence ID" value="NZ_BAAAYO010000014.1"/>
</dbReference>
<organism evidence="1 2">
    <name type="scientific">Paenibacillus hodogayensis</name>
    <dbReference type="NCBI Taxonomy" id="279208"/>
    <lineage>
        <taxon>Bacteria</taxon>
        <taxon>Bacillati</taxon>
        <taxon>Bacillota</taxon>
        <taxon>Bacilli</taxon>
        <taxon>Bacillales</taxon>
        <taxon>Paenibacillaceae</taxon>
        <taxon>Paenibacillus</taxon>
    </lineage>
</organism>
<evidence type="ECO:0000313" key="2">
    <source>
        <dbReference type="Proteomes" id="UP001589619"/>
    </source>
</evidence>
<protein>
    <submittedName>
        <fullName evidence="1">Uncharacterized protein</fullName>
    </submittedName>
</protein>
<keyword evidence="2" id="KW-1185">Reference proteome</keyword>
<dbReference type="EMBL" id="JBHMAG010000013">
    <property type="protein sequence ID" value="MFB9753980.1"/>
    <property type="molecule type" value="Genomic_DNA"/>
</dbReference>
<sequence length="141" mass="16786">MTLFVCYLRSIYISKFGHLNEMIVDYIEKHGIEQARIHIPQLIINYEETGGIRRVKDYTVVLTPEKHHDQYIDYIDNNIVCDVTFIRYKNLKKVVELYVKFMKNKYSDRINYITDLVNSLPTKSAEYIFDADTLQKLKQVI</sequence>
<accession>A0ABV5W0T9</accession>
<name>A0ABV5W0T9_9BACL</name>
<proteinExistence type="predicted"/>
<dbReference type="Proteomes" id="UP001589619">
    <property type="component" value="Unassembled WGS sequence"/>
</dbReference>
<evidence type="ECO:0000313" key="1">
    <source>
        <dbReference type="EMBL" id="MFB9753980.1"/>
    </source>
</evidence>
<gene>
    <name evidence="1" type="ORF">ACFFNY_20620</name>
</gene>
<comment type="caution">
    <text evidence="1">The sequence shown here is derived from an EMBL/GenBank/DDBJ whole genome shotgun (WGS) entry which is preliminary data.</text>
</comment>
<reference evidence="1 2" key="1">
    <citation type="submission" date="2024-09" db="EMBL/GenBank/DDBJ databases">
        <authorList>
            <person name="Sun Q."/>
            <person name="Mori K."/>
        </authorList>
    </citation>
    <scope>NUCLEOTIDE SEQUENCE [LARGE SCALE GENOMIC DNA]</scope>
    <source>
        <strain evidence="1 2">JCM 12520</strain>
    </source>
</reference>